<dbReference type="GO" id="GO:0016020">
    <property type="term" value="C:membrane"/>
    <property type="evidence" value="ECO:0007669"/>
    <property type="project" value="InterPro"/>
</dbReference>
<evidence type="ECO:0000256" key="2">
    <source>
        <dbReference type="SAM" id="SignalP"/>
    </source>
</evidence>
<dbReference type="PROSITE" id="PS50012">
    <property type="entry name" value="RCC1_3"/>
    <property type="match status" value="2"/>
</dbReference>
<dbReference type="InterPro" id="IPR009091">
    <property type="entry name" value="RCC1/BLIP-II"/>
</dbReference>
<evidence type="ECO:0000259" key="3">
    <source>
        <dbReference type="PROSITE" id="PS50097"/>
    </source>
</evidence>
<comment type="caution">
    <text evidence="4">The sequence shown here is derived from an EMBL/GenBank/DDBJ whole genome shotgun (WGS) entry which is preliminary data.</text>
</comment>
<dbReference type="SUPFAM" id="SSF50985">
    <property type="entry name" value="RCC1/BLIP-II"/>
    <property type="match status" value="1"/>
</dbReference>
<evidence type="ECO:0000256" key="1">
    <source>
        <dbReference type="PROSITE-ProRule" id="PRU00235"/>
    </source>
</evidence>
<dbReference type="InterPro" id="IPR000210">
    <property type="entry name" value="BTB/POZ_dom"/>
</dbReference>
<feature type="domain" description="BTB" evidence="3">
    <location>
        <begin position="2127"/>
        <end position="2194"/>
    </location>
</feature>
<dbReference type="GO" id="GO:0005509">
    <property type="term" value="F:calcium ion binding"/>
    <property type="evidence" value="ECO:0007669"/>
    <property type="project" value="InterPro"/>
</dbReference>
<keyword evidence="2" id="KW-0732">Signal</keyword>
<dbReference type="InterPro" id="IPR051553">
    <property type="entry name" value="Ran_GTPase-activating"/>
</dbReference>
<name>A0A9Q0L9U7_ANAIG</name>
<dbReference type="Pfam" id="PF05345">
    <property type="entry name" value="He_PIG"/>
    <property type="match status" value="7"/>
</dbReference>
<dbReference type="SMART" id="SM00736">
    <property type="entry name" value="CADG"/>
    <property type="match status" value="13"/>
</dbReference>
<dbReference type="Proteomes" id="UP001149090">
    <property type="component" value="Unassembled WGS sequence"/>
</dbReference>
<dbReference type="SUPFAM" id="SSF49313">
    <property type="entry name" value="Cadherin-like"/>
    <property type="match status" value="13"/>
</dbReference>
<dbReference type="PANTHER" id="PTHR45982">
    <property type="entry name" value="REGULATOR OF CHROMOSOME CONDENSATION"/>
    <property type="match status" value="1"/>
</dbReference>
<evidence type="ECO:0000313" key="4">
    <source>
        <dbReference type="EMBL" id="KAJ5067400.1"/>
    </source>
</evidence>
<protein>
    <submittedName>
        <fullName evidence="4">Regulator of chromosome condensation</fullName>
    </submittedName>
</protein>
<dbReference type="InterPro" id="IPR013783">
    <property type="entry name" value="Ig-like_fold"/>
</dbReference>
<evidence type="ECO:0000313" key="5">
    <source>
        <dbReference type="Proteomes" id="UP001149090"/>
    </source>
</evidence>
<dbReference type="Gene3D" id="2.130.10.30">
    <property type="entry name" value="Regulator of chromosome condensation 1/beta-lactamase-inhibitor protein II"/>
    <property type="match status" value="1"/>
</dbReference>
<dbReference type="Gene3D" id="2.60.40.10">
    <property type="entry name" value="Immunoglobulins"/>
    <property type="match status" value="13"/>
</dbReference>
<feature type="repeat" description="RCC1" evidence="1">
    <location>
        <begin position="1892"/>
        <end position="1960"/>
    </location>
</feature>
<proteinExistence type="predicted"/>
<keyword evidence="5" id="KW-1185">Reference proteome</keyword>
<dbReference type="InterPro" id="IPR006644">
    <property type="entry name" value="Cadg"/>
</dbReference>
<dbReference type="PANTHER" id="PTHR45982:SF1">
    <property type="entry name" value="REGULATOR OF CHROMOSOME CONDENSATION"/>
    <property type="match status" value="1"/>
</dbReference>
<dbReference type="Gene3D" id="3.30.710.10">
    <property type="entry name" value="Potassium Channel Kv1.1, Chain A"/>
    <property type="match status" value="1"/>
</dbReference>
<dbReference type="InterPro" id="IPR000408">
    <property type="entry name" value="Reg_chr_condens"/>
</dbReference>
<dbReference type="EMBL" id="JAPDFW010000128">
    <property type="protein sequence ID" value="KAJ5067400.1"/>
    <property type="molecule type" value="Genomic_DNA"/>
</dbReference>
<sequence>MKIVKFILLFALIIEFIKTQNCVAFDSPIYELSTTNFTQTNPKGIRLGNGKYAVSWVSNQEDGYGKGIFANIFSYNGERLKSTEFQVNTVVTNDQENQAMALLGNGRFVVTWESQGDTLRQVKAQIFSVDGSKVGNEFQVNSIAQNSQYPQVCAIGEDGFIIVWQGFGQTTTWVYGQIFNSNGEKVGNEINIYNESTTQVINPFVCNIGTQKFIVSWESKISTDNPSQIYAQPFWNNGSKIMDKFQVNSPSGVDNKIPFISTNSAANNTFIISWQRLVSDYEIFAQVFTEDCDKLGGEFLVNSVQQGDQTQSSNAMMPSGQFVIAWEGQDGGTQGVFAKVYNSKRENITSEFALVNNSIQNEQNPEIINFGNNSAVFVWQETDVPNKIMARTLRLAQPPVTLELMDNQIVNSTKTFNFTQQNVFSDSDSPTLTYSATYDNYTTIPPDSSWLMFDPNLLKFFGSAPFTCGATEHIFVFAEDECSFTTSTSFFLTIRNFPPVRMKDIADISWNFNYHEYQVPFDTFVDPEDQTITYTAKLQNGSSIPNWMNITSSGALSVTPPQGEGQTCEYDLFVELSASGSCGFTPYIFRVHLTNSPPVVSTPMPSQTVVVNQPFSFSFSNVFFDNDSSSILQFSSSLSSGGDLPSWISFDPINKQFTGTPNISLCNVSYSLMLQTTDYCSTKRVDFEVAIQNDPLVQNSVIDNVQLYTNGSNFFTIPANIFEDPNGATLQYSMDLANGSALPLWIKFNEPTMGVSITPSASQCSESLTVRLSATDGCYISTTTFIVKVTNRAPLVNVGSFDDQIFEYGVYSQVQFPSSAFTDPESNTLVFSAFLFGGNQLPAWLQFNPLTLLFHTDYMSVGTEICSETIFVDVQAFDGCSTSHYYFTGELINNGPMLNQYLPSRQVPVTNFAVFALPSDLFTDPDSDIILTAKLTNGNALPSWINFFSANRTFVAQPPFQMCASTFEIAVVADDQCAQTNTTFYFEVINKKPTVSRSIPDHYFMFSQSANIAYEKSIFADESPNNLIITAKLVNGSALPQWLNFQTNSTHFYFTGKPPETCHLALEVAVTANDTCQTVTDIFNIFYDNVAPRMVGSIQSPVYDARGFAFSIDKSTFYDPDTSPLTYTIDYLGGTKPAWLSFDAATLTFIATAPNVCDMDLPFRVTASDGCNSVDFSFTITVINNPPFVHTTIQQQTISVNDFSFAISTASFQDPDTASTEFIYTAKLSNGSNLPGWLNFDGSASNPHFYGYLAPNDYYCTGLKLEIAISVSDGCSSATQFFNLSIENDKPIIVATVPDRNFNFTPFNFQIDKNSFRDEDNEALSFTASLDNMDPLPAWINFNTNTLVFSGTPPSEVLCGYSRNITLFVNDNCTTITDTFLFQILSQSPYVNTSIPDMAFNLNPHTYVFPEYTFADGDTATSLLVYSAGQSNGSALPTWLTFTSSSRLFNSTPPKTLCNQTYTIRLNATDDCANVGNDTFKLLMQNDAPYYTSPISRQTIYNGRYFSFTVSSFQDDDTASQLVYSISAESGSYPTWIKFDNTSLRFSGTVPNNQCPNSNYNLILTASDGCTQVPQTVPFKIVNEPPTVVGAIPDFYYKGKSSISYSFESNVFSDIYSISLTYKAQLDDGSPLPSWLQFASDTRTFSGNPNREYSRVLDVMVLAFDECDSSANTTFKMDLHFLASDAFSITNFSYFLLAFFFHFFLFKNKSEKIIKPIQFKFENENENENEKQIKQISSGIFSTIFLFKNGKAIEYLNENDPNQKPEKIQIEENIQKVTVGYRNEAILTKEGNVFAKGKDINPKNSKEFINISLLIEDKNDRIIQDIVSGDSSIYLLTSNQNAYGIGSNQYYQLGFDSYVNHETEKPILMMKNVSKIFSGISSNNVFLLNSNQELFGCGNNEYSQLGLGESRKQETRIQKLTKIQNIPKEFTEIKSSLFENDNDILEISVGYEHTLILTSKGKVIGFGNNYWGELGIGDINNQFIPIQIELPKLRFNEDISNYHIYCGAYKSFLYYSHSSFSNIEEDLIKLFRRKEFCNISFKTKNGEIIEAHKLILKYRLNQNEIEKLQEIISNKSIKESNQIFEMIYSNRIINPKLYSEIKEIINSNEKIEETIKRIYLNENENEKDFIIERKEKQYKFPKLILIMRSELYRGMFLSVTNDTSNKVTDYSELSNKSFQLFEYWIYSNQIKDEIQITQEIIEEIQIGIDYFQLNQTNPNLFDLLINKFNN</sequence>
<feature type="repeat" description="RCC1" evidence="1">
    <location>
        <begin position="1961"/>
        <end position="2017"/>
    </location>
</feature>
<dbReference type="Pfam" id="PF13540">
    <property type="entry name" value="RCC1_2"/>
    <property type="match status" value="1"/>
</dbReference>
<dbReference type="GO" id="GO:0005085">
    <property type="term" value="F:guanyl-nucleotide exchange factor activity"/>
    <property type="evidence" value="ECO:0007669"/>
    <property type="project" value="TreeGrafter"/>
</dbReference>
<reference evidence="4" key="1">
    <citation type="submission" date="2022-10" db="EMBL/GenBank/DDBJ databases">
        <title>Novel sulphate-reducing endosymbionts in the free-living metamonad Anaeramoeba.</title>
        <authorList>
            <person name="Jerlstrom-Hultqvist J."/>
            <person name="Cepicka I."/>
            <person name="Gallot-Lavallee L."/>
            <person name="Salas-Leiva D."/>
            <person name="Curtis B.A."/>
            <person name="Zahonova K."/>
            <person name="Pipaliya S."/>
            <person name="Dacks J."/>
            <person name="Roger A.J."/>
        </authorList>
    </citation>
    <scope>NUCLEOTIDE SEQUENCE</scope>
    <source>
        <strain evidence="4">BMAN</strain>
    </source>
</reference>
<dbReference type="GO" id="GO:0005737">
    <property type="term" value="C:cytoplasm"/>
    <property type="evidence" value="ECO:0007669"/>
    <property type="project" value="TreeGrafter"/>
</dbReference>
<gene>
    <name evidence="4" type="ORF">M0811_12953</name>
</gene>
<feature type="signal peptide" evidence="2">
    <location>
        <begin position="1"/>
        <end position="19"/>
    </location>
</feature>
<dbReference type="InterPro" id="IPR015919">
    <property type="entry name" value="Cadherin-like_sf"/>
</dbReference>
<accession>A0A9Q0L9U7</accession>
<dbReference type="InterPro" id="IPR011333">
    <property type="entry name" value="SKP1/BTB/POZ_sf"/>
</dbReference>
<dbReference type="OrthoDB" id="41532at2759"/>
<dbReference type="PROSITE" id="PS50097">
    <property type="entry name" value="BTB"/>
    <property type="match status" value="1"/>
</dbReference>
<organism evidence="4 5">
    <name type="scientific">Anaeramoeba ignava</name>
    <name type="common">Anaerobic marine amoeba</name>
    <dbReference type="NCBI Taxonomy" id="1746090"/>
    <lineage>
        <taxon>Eukaryota</taxon>
        <taxon>Metamonada</taxon>
        <taxon>Anaeramoebidae</taxon>
        <taxon>Anaeramoeba</taxon>
    </lineage>
</organism>
<feature type="chain" id="PRO_5040219155" evidence="2">
    <location>
        <begin position="20"/>
        <end position="2230"/>
    </location>
</feature>